<proteinExistence type="evidence at transcript level"/>
<dbReference type="InterPro" id="IPR013216">
    <property type="entry name" value="Methyltransf_11"/>
</dbReference>
<accession>A0A6F9DIJ9</accession>
<dbReference type="CDD" id="cd02440">
    <property type="entry name" value="AdoMet_MTases"/>
    <property type="match status" value="1"/>
</dbReference>
<dbReference type="Pfam" id="PF08241">
    <property type="entry name" value="Methyltransf_11"/>
    <property type="match status" value="1"/>
</dbReference>
<comment type="similarity">
    <text evidence="1">Belongs to the methyltransferase superfamily.</text>
</comment>
<sequence length="287" mass="32679">MSEQLFHDNETSSCYDRYRPEYTDDVAQYVINYARKSQSNDKLDLMVEVGCGSGQATNIFAPFFKKVIATDVSPTQVRHAVEGNKWDHVTYQTGSSEKMPFQDSTADVVLSALSAHWFDLPKFLTEAERVLKPGGCLAVIGYFLQSVALIDNPAKMFSDDGSLFLNHLLSFNFDGNASKTVDVKNKYANVFQAIPWPEKQRYDDFCIERDWSLKDIEGLETSLGTFQNYVRHRLEKVKSGEIMESKVIEVERLKDKVKKLLQIETDDEDKVTLKAVFNEFILVARAP</sequence>
<organism evidence="5">
    <name type="scientific">Phallusia mammillata</name>
    <dbReference type="NCBI Taxonomy" id="59560"/>
    <lineage>
        <taxon>Eukaryota</taxon>
        <taxon>Metazoa</taxon>
        <taxon>Chordata</taxon>
        <taxon>Tunicata</taxon>
        <taxon>Ascidiacea</taxon>
        <taxon>Phlebobranchia</taxon>
        <taxon>Ascidiidae</taxon>
        <taxon>Phallusia</taxon>
    </lineage>
</organism>
<protein>
    <submittedName>
        <fullName evidence="5">Uncharacterized protein LOC100183251</fullName>
    </submittedName>
</protein>
<keyword evidence="2" id="KW-0489">Methyltransferase</keyword>
<feature type="domain" description="Methyltransferase type 11" evidence="4">
    <location>
        <begin position="47"/>
        <end position="138"/>
    </location>
</feature>
<dbReference type="PANTHER" id="PTHR44942">
    <property type="entry name" value="METHYLTRANSF_11 DOMAIN-CONTAINING PROTEIN"/>
    <property type="match status" value="1"/>
</dbReference>
<name>A0A6F9DIJ9_9ASCI</name>
<evidence type="ECO:0000256" key="1">
    <source>
        <dbReference type="ARBA" id="ARBA00008361"/>
    </source>
</evidence>
<dbReference type="InterPro" id="IPR051052">
    <property type="entry name" value="Diverse_substrate_MTase"/>
</dbReference>
<evidence type="ECO:0000256" key="2">
    <source>
        <dbReference type="ARBA" id="ARBA00022603"/>
    </source>
</evidence>
<evidence type="ECO:0000313" key="5">
    <source>
        <dbReference type="EMBL" id="CAB3262783.1"/>
    </source>
</evidence>
<reference evidence="5" key="1">
    <citation type="submission" date="2020-04" db="EMBL/GenBank/DDBJ databases">
        <authorList>
            <person name="Neveu A P."/>
        </authorList>
    </citation>
    <scope>NUCLEOTIDE SEQUENCE</scope>
    <source>
        <tissue evidence="5">Whole embryo</tissue>
    </source>
</reference>
<dbReference type="EMBL" id="LR786921">
    <property type="protein sequence ID" value="CAB3262783.1"/>
    <property type="molecule type" value="mRNA"/>
</dbReference>
<dbReference type="PANTHER" id="PTHR44942:SF4">
    <property type="entry name" value="METHYLTRANSFERASE TYPE 11 DOMAIN-CONTAINING PROTEIN"/>
    <property type="match status" value="1"/>
</dbReference>
<dbReference type="SUPFAM" id="SSF53335">
    <property type="entry name" value="S-adenosyl-L-methionine-dependent methyltransferases"/>
    <property type="match status" value="1"/>
</dbReference>
<dbReference type="InterPro" id="IPR029063">
    <property type="entry name" value="SAM-dependent_MTases_sf"/>
</dbReference>
<keyword evidence="3" id="KW-0808">Transferase</keyword>
<evidence type="ECO:0000259" key="4">
    <source>
        <dbReference type="Pfam" id="PF08241"/>
    </source>
</evidence>
<dbReference type="AlphaFoldDB" id="A0A6F9DIJ9"/>
<dbReference type="GO" id="GO:0032259">
    <property type="term" value="P:methylation"/>
    <property type="evidence" value="ECO:0007669"/>
    <property type="project" value="UniProtKB-KW"/>
</dbReference>
<dbReference type="Gene3D" id="3.40.50.150">
    <property type="entry name" value="Vaccinia Virus protein VP39"/>
    <property type="match status" value="1"/>
</dbReference>
<dbReference type="GO" id="GO:0008757">
    <property type="term" value="F:S-adenosylmethionine-dependent methyltransferase activity"/>
    <property type="evidence" value="ECO:0007669"/>
    <property type="project" value="InterPro"/>
</dbReference>
<evidence type="ECO:0000256" key="3">
    <source>
        <dbReference type="ARBA" id="ARBA00022679"/>
    </source>
</evidence>
<gene>
    <name evidence="5" type="primary">LOC100183251-002</name>
</gene>